<evidence type="ECO:0000313" key="3">
    <source>
        <dbReference type="Proteomes" id="UP001497516"/>
    </source>
</evidence>
<evidence type="ECO:0000256" key="1">
    <source>
        <dbReference type="ARBA" id="ARBA00009861"/>
    </source>
</evidence>
<reference evidence="2 3" key="1">
    <citation type="submission" date="2024-04" db="EMBL/GenBank/DDBJ databases">
        <authorList>
            <person name="Fracassetti M."/>
        </authorList>
    </citation>
    <scope>NUCLEOTIDE SEQUENCE [LARGE SCALE GENOMIC DNA]</scope>
</reference>
<proteinExistence type="inferred from homology"/>
<dbReference type="PANTHER" id="PTHR31642:SF26">
    <property type="entry name" value="HXXXD-TYPE ACYL-TRANSFERASE FAMILY PROTEIN"/>
    <property type="match status" value="1"/>
</dbReference>
<dbReference type="Pfam" id="PF02458">
    <property type="entry name" value="Transferase"/>
    <property type="match status" value="1"/>
</dbReference>
<sequence>MAANPMVTYICKRTVVSTKPVQPGKRHSLSVLDRAMGENHLKMVYYLKATTTPDKYYEPGEITKMLRESISETLTFFPVITGRLVKEEDGRTWMIKCNDAGVRMVEARAQGSVDEWLSNVDREREMKLVHWEEVFHKPYFWSTFYVQLTEFEGGGVAIGLSCYHLLADPVCATMFIKAWADIAFLGKMQHPPFFHALPAPKLIHNPSLPHISKTNDLIEHYKATIDKSVATVDQDVELASHLTTLSFSFTSSMVQSCMAMAQTGSSSQVQASPFEALSGLFWVCLSKVKKETDGLMDMSICLDARKALGLDSGFFGNCMVHNRVRCSNHEPPSISSLASAVASIREAAGEIMDSNSVMGLIEWLRCKDLDNDDDDEDQKKYSPSPINHGDCEIVCIGLDGVDPYSARFEDGLEPIRVSTYVEPVGVKWQVLILPALPASTGGGYQSGQLDRVVMVTIPKEFVESLYRNELIRDLRPEIVMGMNDAVASSPNCRVAV</sequence>
<dbReference type="Proteomes" id="UP001497516">
    <property type="component" value="Chromosome 8"/>
</dbReference>
<dbReference type="InterPro" id="IPR050317">
    <property type="entry name" value="Plant_Fungal_Acyltransferase"/>
</dbReference>
<evidence type="ECO:0000313" key="2">
    <source>
        <dbReference type="EMBL" id="CAL1409407.1"/>
    </source>
</evidence>
<organism evidence="2 3">
    <name type="scientific">Linum trigynum</name>
    <dbReference type="NCBI Taxonomy" id="586398"/>
    <lineage>
        <taxon>Eukaryota</taxon>
        <taxon>Viridiplantae</taxon>
        <taxon>Streptophyta</taxon>
        <taxon>Embryophyta</taxon>
        <taxon>Tracheophyta</taxon>
        <taxon>Spermatophyta</taxon>
        <taxon>Magnoliopsida</taxon>
        <taxon>eudicotyledons</taxon>
        <taxon>Gunneridae</taxon>
        <taxon>Pentapetalae</taxon>
        <taxon>rosids</taxon>
        <taxon>fabids</taxon>
        <taxon>Malpighiales</taxon>
        <taxon>Linaceae</taxon>
        <taxon>Linum</taxon>
    </lineage>
</organism>
<dbReference type="PANTHER" id="PTHR31642">
    <property type="entry name" value="TRICHOTHECENE 3-O-ACETYLTRANSFERASE"/>
    <property type="match status" value="1"/>
</dbReference>
<dbReference type="AlphaFoldDB" id="A0AAV2GGM8"/>
<dbReference type="GO" id="GO:0016747">
    <property type="term" value="F:acyltransferase activity, transferring groups other than amino-acyl groups"/>
    <property type="evidence" value="ECO:0007669"/>
    <property type="project" value="TreeGrafter"/>
</dbReference>
<gene>
    <name evidence="2" type="ORF">LTRI10_LOCUS48909</name>
</gene>
<comment type="similarity">
    <text evidence="1">Belongs to the plant acyltransferase family.</text>
</comment>
<dbReference type="EMBL" id="OZ034821">
    <property type="protein sequence ID" value="CAL1409407.1"/>
    <property type="molecule type" value="Genomic_DNA"/>
</dbReference>
<evidence type="ECO:0008006" key="4">
    <source>
        <dbReference type="Google" id="ProtNLM"/>
    </source>
</evidence>
<accession>A0AAV2GGM8</accession>
<name>A0AAV2GGM8_9ROSI</name>
<keyword evidence="3" id="KW-1185">Reference proteome</keyword>
<dbReference type="InterPro" id="IPR023213">
    <property type="entry name" value="CAT-like_dom_sf"/>
</dbReference>
<dbReference type="Gene3D" id="3.30.559.10">
    <property type="entry name" value="Chloramphenicol acetyltransferase-like domain"/>
    <property type="match status" value="2"/>
</dbReference>
<protein>
    <recommendedName>
        <fullName evidence="4">Protein ECERIFERUM 26-like</fullName>
    </recommendedName>
</protein>